<dbReference type="EMBL" id="CP097636">
    <property type="protein sequence ID" value="URI09278.1"/>
    <property type="molecule type" value="Genomic_DNA"/>
</dbReference>
<reference evidence="2" key="1">
    <citation type="submission" date="2022-05" db="EMBL/GenBank/DDBJ databases">
        <title>An RpoN-dependent PEP-CTERM gene is involved in floc formation of an Aquincola tertiaricarbonis strain.</title>
        <authorList>
            <person name="Qiu D."/>
            <person name="Xia M."/>
        </authorList>
    </citation>
    <scope>NUCLEOTIDE SEQUENCE</scope>
    <source>
        <strain evidence="2">RN12</strain>
    </source>
</reference>
<keyword evidence="3" id="KW-1185">Reference proteome</keyword>
<dbReference type="Proteomes" id="UP001056201">
    <property type="component" value="Chromosome 2"/>
</dbReference>
<evidence type="ECO:0000259" key="1">
    <source>
        <dbReference type="Pfam" id="PF00535"/>
    </source>
</evidence>
<dbReference type="RefSeq" id="WP_250197509.1">
    <property type="nucleotide sequence ID" value="NZ_CP097636.1"/>
</dbReference>
<dbReference type="InterPro" id="IPR001173">
    <property type="entry name" value="Glyco_trans_2-like"/>
</dbReference>
<dbReference type="SUPFAM" id="SSF53448">
    <property type="entry name" value="Nucleotide-diphospho-sugar transferases"/>
    <property type="match status" value="1"/>
</dbReference>
<dbReference type="Gene3D" id="3.90.550.10">
    <property type="entry name" value="Spore Coat Polysaccharide Biosynthesis Protein SpsA, Chain A"/>
    <property type="match status" value="1"/>
</dbReference>
<organism evidence="2 3">
    <name type="scientific">Aquincola tertiaricarbonis</name>
    <dbReference type="NCBI Taxonomy" id="391953"/>
    <lineage>
        <taxon>Bacteria</taxon>
        <taxon>Pseudomonadati</taxon>
        <taxon>Pseudomonadota</taxon>
        <taxon>Betaproteobacteria</taxon>
        <taxon>Burkholderiales</taxon>
        <taxon>Sphaerotilaceae</taxon>
        <taxon>Aquincola</taxon>
    </lineage>
</organism>
<protein>
    <submittedName>
        <fullName evidence="2">Glycosyltransferase family 2 protein</fullName>
    </submittedName>
</protein>
<name>A0ABY4S7B5_AQUTE</name>
<feature type="domain" description="Glycosyltransferase 2-like" evidence="1">
    <location>
        <begin position="1"/>
        <end position="114"/>
    </location>
</feature>
<gene>
    <name evidence="2" type="ORF">MW290_27315</name>
</gene>
<proteinExistence type="predicted"/>
<dbReference type="Pfam" id="PF00535">
    <property type="entry name" value="Glycos_transf_2"/>
    <property type="match status" value="1"/>
</dbReference>
<sequence length="334" mass="37173">MPTYNRAKHLRALLDVLLLELEALHDQVNVIIGDNASTDQTPEVIHSFSTAAISDVRVLRHASNVGPDENFCRCVEAVSSPYFWIIGDDDLPRAGALGSLLKLLQSERPDLVYLCSSWSETLEHNSPDNPVPSPLNAVRLDRNAFARRVHVWSSFISGCIVSRSLAPDPDLRRYTGTNLVQLGWVLGAMCHGRRFIVVKEPTVFATAGNTGGYSVLKVFGQNFQRITRDVFNQDQTSRQIGELIVRRTSLSFLPDLVWGFRQARLGKFDQSETVESALEPQLGRSLTYRLVILPVAKLPEGAARVALKGARTLARLLHIYDAVHVRLRGAQQQL</sequence>
<evidence type="ECO:0000313" key="3">
    <source>
        <dbReference type="Proteomes" id="UP001056201"/>
    </source>
</evidence>
<dbReference type="InterPro" id="IPR029044">
    <property type="entry name" value="Nucleotide-diphossugar_trans"/>
</dbReference>
<accession>A0ABY4S7B5</accession>
<evidence type="ECO:0000313" key="2">
    <source>
        <dbReference type="EMBL" id="URI09278.1"/>
    </source>
</evidence>